<proteinExistence type="predicted"/>
<evidence type="ECO:0000313" key="1">
    <source>
        <dbReference type="EMBL" id="RNA40787.1"/>
    </source>
</evidence>
<dbReference type="Proteomes" id="UP000276133">
    <property type="component" value="Unassembled WGS sequence"/>
</dbReference>
<keyword evidence="2" id="KW-1185">Reference proteome</keyword>
<sequence length="69" mass="7641">MKIVTCGTCLIVQVSRKKEEIVSNILFDLTRIRTRTLSGNLLLFYPLIGGTKVRSSKGDDSLIVDSTIL</sequence>
<name>A0A3M7SYI7_BRAPC</name>
<organism evidence="1 2">
    <name type="scientific">Brachionus plicatilis</name>
    <name type="common">Marine rotifer</name>
    <name type="synonym">Brachionus muelleri</name>
    <dbReference type="NCBI Taxonomy" id="10195"/>
    <lineage>
        <taxon>Eukaryota</taxon>
        <taxon>Metazoa</taxon>
        <taxon>Spiralia</taxon>
        <taxon>Gnathifera</taxon>
        <taxon>Rotifera</taxon>
        <taxon>Eurotatoria</taxon>
        <taxon>Monogononta</taxon>
        <taxon>Pseudotrocha</taxon>
        <taxon>Ploima</taxon>
        <taxon>Brachionidae</taxon>
        <taxon>Brachionus</taxon>
    </lineage>
</organism>
<dbReference type="AlphaFoldDB" id="A0A3M7SYI7"/>
<evidence type="ECO:0000313" key="2">
    <source>
        <dbReference type="Proteomes" id="UP000276133"/>
    </source>
</evidence>
<accession>A0A3M7SYI7</accession>
<protein>
    <submittedName>
        <fullName evidence="1">Uncharacterized protein</fullName>
    </submittedName>
</protein>
<reference evidence="1 2" key="1">
    <citation type="journal article" date="2018" name="Sci. Rep.">
        <title>Genomic signatures of local adaptation to the degree of environmental predictability in rotifers.</title>
        <authorList>
            <person name="Franch-Gras L."/>
            <person name="Hahn C."/>
            <person name="Garcia-Roger E.M."/>
            <person name="Carmona M.J."/>
            <person name="Serra M."/>
            <person name="Gomez A."/>
        </authorList>
    </citation>
    <scope>NUCLEOTIDE SEQUENCE [LARGE SCALE GENOMIC DNA]</scope>
    <source>
        <strain evidence="1">HYR1</strain>
    </source>
</reference>
<comment type="caution">
    <text evidence="1">The sequence shown here is derived from an EMBL/GenBank/DDBJ whole genome shotgun (WGS) entry which is preliminary data.</text>
</comment>
<gene>
    <name evidence="1" type="ORF">BpHYR1_009638</name>
</gene>
<dbReference type="EMBL" id="REGN01000593">
    <property type="protein sequence ID" value="RNA40787.1"/>
    <property type="molecule type" value="Genomic_DNA"/>
</dbReference>